<feature type="signal peptide" evidence="1">
    <location>
        <begin position="1"/>
        <end position="21"/>
    </location>
</feature>
<dbReference type="Proteomes" id="UP001228044">
    <property type="component" value="Unassembled WGS sequence"/>
</dbReference>
<evidence type="ECO:0008006" key="4">
    <source>
        <dbReference type="Google" id="ProtNLM"/>
    </source>
</evidence>
<accession>A0ABT8DSQ6</accession>
<feature type="chain" id="PRO_5045094376" description="Lipoprotein" evidence="1">
    <location>
        <begin position="22"/>
        <end position="150"/>
    </location>
</feature>
<sequence length="150" mass="16019">MMRKTLSAAAAGVPVSTLILAACASAPQSYIEGVPLTRTDPTLYPVRVVSIDEQIQFARPGTPVQLAPGLRWVVLEAEGGKSARQVVQKSFALKIAPCSRYFFAARRDSPMDADWTLVEDRREPVAPCNVEEELRKAGPAAAAAAASGPR</sequence>
<name>A0ABT8DSQ6_9BURK</name>
<gene>
    <name evidence="2" type="ORF">QWJ38_13765</name>
</gene>
<keyword evidence="1" id="KW-0732">Signal</keyword>
<dbReference type="EMBL" id="JAUHHC010000003">
    <property type="protein sequence ID" value="MDN3921356.1"/>
    <property type="molecule type" value="Genomic_DNA"/>
</dbReference>
<dbReference type="PROSITE" id="PS51257">
    <property type="entry name" value="PROKAR_LIPOPROTEIN"/>
    <property type="match status" value="1"/>
</dbReference>
<evidence type="ECO:0000256" key="1">
    <source>
        <dbReference type="SAM" id="SignalP"/>
    </source>
</evidence>
<protein>
    <recommendedName>
        <fullName evidence="4">Lipoprotein</fullName>
    </recommendedName>
</protein>
<evidence type="ECO:0000313" key="2">
    <source>
        <dbReference type="EMBL" id="MDN3921356.1"/>
    </source>
</evidence>
<organism evidence="2 3">
    <name type="scientific">Roseateles violae</name>
    <dbReference type="NCBI Taxonomy" id="3058042"/>
    <lineage>
        <taxon>Bacteria</taxon>
        <taxon>Pseudomonadati</taxon>
        <taxon>Pseudomonadota</taxon>
        <taxon>Betaproteobacteria</taxon>
        <taxon>Burkholderiales</taxon>
        <taxon>Sphaerotilaceae</taxon>
        <taxon>Roseateles</taxon>
    </lineage>
</organism>
<comment type="caution">
    <text evidence="2">The sequence shown here is derived from an EMBL/GenBank/DDBJ whole genome shotgun (WGS) entry which is preliminary data.</text>
</comment>
<evidence type="ECO:0000313" key="3">
    <source>
        <dbReference type="Proteomes" id="UP001228044"/>
    </source>
</evidence>
<reference evidence="2 3" key="1">
    <citation type="submission" date="2023-06" db="EMBL/GenBank/DDBJ databases">
        <title>Pelomonas sp. PFR6 16S ribosomal RNA gene Genome sequencing and assembly.</title>
        <authorList>
            <person name="Woo H."/>
        </authorList>
    </citation>
    <scope>NUCLEOTIDE SEQUENCE [LARGE SCALE GENOMIC DNA]</scope>
    <source>
        <strain evidence="2 3">PFR6</strain>
    </source>
</reference>
<proteinExistence type="predicted"/>
<keyword evidence="3" id="KW-1185">Reference proteome</keyword>